<feature type="compositionally biased region" description="Low complexity" evidence="3">
    <location>
        <begin position="651"/>
        <end position="667"/>
    </location>
</feature>
<dbReference type="Pfam" id="PF13181">
    <property type="entry name" value="TPR_8"/>
    <property type="match status" value="1"/>
</dbReference>
<proteinExistence type="predicted"/>
<dbReference type="Pfam" id="PF17109">
    <property type="entry name" value="Goodbye"/>
    <property type="match status" value="1"/>
</dbReference>
<dbReference type="Pfam" id="PF24883">
    <property type="entry name" value="NPHP3_N"/>
    <property type="match status" value="1"/>
</dbReference>
<feature type="repeat" description="TPR" evidence="2">
    <location>
        <begin position="960"/>
        <end position="993"/>
    </location>
</feature>
<evidence type="ECO:0000256" key="3">
    <source>
        <dbReference type="SAM" id="MobiDB-lite"/>
    </source>
</evidence>
<feature type="region of interest" description="Disordered" evidence="3">
    <location>
        <begin position="643"/>
        <end position="705"/>
    </location>
</feature>
<evidence type="ECO:0000313" key="7">
    <source>
        <dbReference type="Proteomes" id="UP000054821"/>
    </source>
</evidence>
<dbReference type="InterPro" id="IPR019734">
    <property type="entry name" value="TPR_rpt"/>
</dbReference>
<keyword evidence="2" id="KW-0802">TPR repeat</keyword>
<name>A0A2P5A2T3_9HYPO</name>
<dbReference type="PROSITE" id="PS50293">
    <property type="entry name" value="TPR_REGION"/>
    <property type="match status" value="1"/>
</dbReference>
<dbReference type="GeneID" id="29983335"/>
<evidence type="ECO:0000259" key="4">
    <source>
        <dbReference type="Pfam" id="PF17109"/>
    </source>
</evidence>
<dbReference type="SUPFAM" id="SSF52540">
    <property type="entry name" value="P-loop containing nucleoside triphosphate hydrolases"/>
    <property type="match status" value="1"/>
</dbReference>
<protein>
    <recommendedName>
        <fullName evidence="8">Fungal STAND N-terminal Goodbye domain-containing protein</fullName>
    </recommendedName>
</protein>
<dbReference type="Pfam" id="PF00515">
    <property type="entry name" value="TPR_1"/>
    <property type="match status" value="1"/>
</dbReference>
<dbReference type="PANTHER" id="PTHR10039:SF17">
    <property type="entry name" value="FUNGAL STAND N-TERMINAL GOODBYE DOMAIN-CONTAINING PROTEIN-RELATED"/>
    <property type="match status" value="1"/>
</dbReference>
<evidence type="ECO:0000256" key="1">
    <source>
        <dbReference type="ARBA" id="ARBA00022737"/>
    </source>
</evidence>
<dbReference type="RefSeq" id="XP_018663658.2">
    <property type="nucleotide sequence ID" value="XM_018803252.2"/>
</dbReference>
<dbReference type="SMART" id="SM00028">
    <property type="entry name" value="TPR"/>
    <property type="match status" value="3"/>
</dbReference>
<dbReference type="Proteomes" id="UP000054821">
    <property type="component" value="Unassembled WGS sequence"/>
</dbReference>
<dbReference type="PROSITE" id="PS50005">
    <property type="entry name" value="TPR"/>
    <property type="match status" value="2"/>
</dbReference>
<feature type="domain" description="Fungal STAND N-terminal Goodbye" evidence="4">
    <location>
        <begin position="28"/>
        <end position="148"/>
    </location>
</feature>
<evidence type="ECO:0000259" key="5">
    <source>
        <dbReference type="Pfam" id="PF24883"/>
    </source>
</evidence>
<dbReference type="Gene3D" id="1.25.40.10">
    <property type="entry name" value="Tetratricopeptide repeat domain"/>
    <property type="match status" value="2"/>
</dbReference>
<feature type="domain" description="Nephrocystin 3-like N-terminal" evidence="5">
    <location>
        <begin position="288"/>
        <end position="452"/>
    </location>
</feature>
<dbReference type="EMBL" id="JPDN02000001">
    <property type="protein sequence ID" value="PON30847.1"/>
    <property type="molecule type" value="Genomic_DNA"/>
</dbReference>
<organism evidence="6 7">
    <name type="scientific">Trichoderma gamsii</name>
    <dbReference type="NCBI Taxonomy" id="398673"/>
    <lineage>
        <taxon>Eukaryota</taxon>
        <taxon>Fungi</taxon>
        <taxon>Dikarya</taxon>
        <taxon>Ascomycota</taxon>
        <taxon>Pezizomycotina</taxon>
        <taxon>Sordariomycetes</taxon>
        <taxon>Hypocreomycetidae</taxon>
        <taxon>Hypocreales</taxon>
        <taxon>Hypocreaceae</taxon>
        <taxon>Trichoderma</taxon>
    </lineage>
</organism>
<evidence type="ECO:0000256" key="2">
    <source>
        <dbReference type="PROSITE-ProRule" id="PRU00339"/>
    </source>
</evidence>
<sequence length="1486" mass="168005">MTKMADPEKKTMKNPKGVEAQFAAILADATKLYNDSSNKGLTLKEFLTPPMKSVSDLTLQLTIQNDQFSHFREKRQKIFDAVGAALRPVELIGDIVAEGASEVFPPTQSIFAAVMYLINAAHDVSAMYDSILDLFEKLKDFTSRLDVYLNHTLSPALYEKLVTILATLFEVLVIATKAAHNGRLKAYFKKLIGIESPVQAALQKLNDLTLGEERQAIAETHGGVAELNVKSDRVEDMIAQMSQNILDLRLGQQRNSGLVFREKLREILEPTPYAEDSYAAFAKHRVPGTGDWLLEDEGMKAWLQEESQYLWICGNPGTGKSFLTSRVITWGLENLPHLGYFFFSANDPETRSVLQALRDVAYQLSENDAMYAEKLSRQLRSSDEIKTIPSAFRRLFVQPLQEDNRDTTLYIFFDGIDEAEQSDVEQLLSLLAPGDDAESEQRLKLQFAFTGRSYLAETVSAALDPNSAGQVFTTIYVTPECIADDVSAFITDGVRRSRILSRSPEDFKQEVIESMKKQVDGLFILAKFMLNEINQKRHPSSILRSLKSFPKEINGMLNETLANLSVTISEEDARDLTEMLRWVSCAEESLTLEQLEAALIMRFGDPPLRLEESLRGQYACFFALEREDGLTTDDLVKDFARTQREAHPEGSHSPSPSPRLRALSGSSTSSPRRGVSPMGRDSFGLGTSPPTAELPSPRHFSPARSPGILDTSNEIEFRSNPSTTYVTFCHASVRQFFRDSNANITHATKGGVAIGFDLKTARINILKTCLRIFNDKAWFDKLELDHGKEAIKQYAAWYWQEHLAALDPAIVPLEDKKELGMRIFNMLTMENVIYDWSIMYEKNDEGLEVLTDSNIQALHKWLNDPEILMGLTAEAKDFVTNQAKEDLGICQAIGRFYAKQWLSKDFISYVPTLFCFNIVQNVAFMSDGHPWSQAQIRWSETPIEDRVRRAIEWANYPPTAHSHRRLGSTYLMLERYSDALMQYNKALELDPNNVGTAGRIAYCLSKYGHYSEALTQALKCAEIEENSIRDGSLQGFALTSSNWRLYKDYLLIARCSYFTGKMEPALQYFRKAIDSAPNANLKPSERFEAEVEYLGVLANANLHSEMMSLLQEIANKADGKGKEPDYLTDLLLQNCDKPLVMDLIPKAACKTGKVELILNQFDKAIETARGSNQMGVLYLRLAYGTTLAYNRDLDDSIEIFERISLVEYRPRGNVPTRHGHATSFQKLSALYKQKILQTDLKSSEAMEWIQKLEQIQEKQSKNQNFEVPADKYGSDVNIASVYLALFYRLQKEEPKARQLLGNLVINSLDLLLDDEPRNDQYAVENLLQAFIAANDTEDAQALARSMRKVNRVVAMATPLASPTLTRIEPKLPDIQSVDKWCAQCLNNISTTENMYLCRFCVDAYCETCLKGTIRQPGNKTCDRRTDTVCRSDHDWFTIQPLNQFLHTGEILWGDGMVKDFREWENALRERWHDVGVRNGTVRSEAC</sequence>
<gene>
    <name evidence="6" type="ORF">TGAM01_v200267</name>
</gene>
<keyword evidence="7" id="KW-1185">Reference proteome</keyword>
<feature type="repeat" description="TPR" evidence="2">
    <location>
        <begin position="1046"/>
        <end position="1079"/>
    </location>
</feature>
<evidence type="ECO:0000313" key="6">
    <source>
        <dbReference type="EMBL" id="PON30847.1"/>
    </source>
</evidence>
<dbReference type="InterPro" id="IPR027417">
    <property type="entry name" value="P-loop_NTPase"/>
</dbReference>
<keyword evidence="1" id="KW-0677">Repeat</keyword>
<dbReference type="InterPro" id="IPR056884">
    <property type="entry name" value="NPHP3-like_N"/>
</dbReference>
<dbReference type="STRING" id="398673.A0A2P5A2T3"/>
<dbReference type="PANTHER" id="PTHR10039">
    <property type="entry name" value="AMELOGENIN"/>
    <property type="match status" value="1"/>
</dbReference>
<dbReference type="InterPro" id="IPR031350">
    <property type="entry name" value="Goodbye_dom"/>
</dbReference>
<dbReference type="Gene3D" id="3.40.50.300">
    <property type="entry name" value="P-loop containing nucleotide triphosphate hydrolases"/>
    <property type="match status" value="1"/>
</dbReference>
<accession>A0A2P5A2T3</accession>
<evidence type="ECO:0008006" key="8">
    <source>
        <dbReference type="Google" id="ProtNLM"/>
    </source>
</evidence>
<dbReference type="SUPFAM" id="SSF48452">
    <property type="entry name" value="TPR-like"/>
    <property type="match status" value="1"/>
</dbReference>
<dbReference type="InterPro" id="IPR011990">
    <property type="entry name" value="TPR-like_helical_dom_sf"/>
</dbReference>
<reference evidence="6 7" key="1">
    <citation type="journal article" date="2016" name="Genome Announc.">
        <title>Draft Whole-Genome Sequence of Trichoderma gamsii T6085, a Promising Biocontrol Agent of Fusarium Head Blight on Wheat.</title>
        <authorList>
            <person name="Baroncelli R."/>
            <person name="Zapparata A."/>
            <person name="Piaggeschi G."/>
            <person name="Sarrocco S."/>
            <person name="Vannacci G."/>
        </authorList>
    </citation>
    <scope>NUCLEOTIDE SEQUENCE [LARGE SCALE GENOMIC DNA]</scope>
    <source>
        <strain evidence="6 7">T6085</strain>
    </source>
</reference>
<comment type="caution">
    <text evidence="6">The sequence shown here is derived from an EMBL/GenBank/DDBJ whole genome shotgun (WGS) entry which is preliminary data.</text>
</comment>